<organism evidence="2 3">
    <name type="scientific">[Emmonsia] crescens</name>
    <dbReference type="NCBI Taxonomy" id="73230"/>
    <lineage>
        <taxon>Eukaryota</taxon>
        <taxon>Fungi</taxon>
        <taxon>Dikarya</taxon>
        <taxon>Ascomycota</taxon>
        <taxon>Pezizomycotina</taxon>
        <taxon>Eurotiomycetes</taxon>
        <taxon>Eurotiomycetidae</taxon>
        <taxon>Onygenales</taxon>
        <taxon>Ajellomycetaceae</taxon>
        <taxon>Emergomyces</taxon>
    </lineage>
</organism>
<dbReference type="PANTHER" id="PTHR42345">
    <property type="entry name" value="TPR_REGION DOMAIN-CONTAINING PROTEIN"/>
    <property type="match status" value="1"/>
</dbReference>
<feature type="compositionally biased region" description="Polar residues" evidence="1">
    <location>
        <begin position="1"/>
        <end position="10"/>
    </location>
</feature>
<protein>
    <submittedName>
        <fullName evidence="2">Uncharacterized protein</fullName>
    </submittedName>
</protein>
<dbReference type="AlphaFoldDB" id="A0A0G2I685"/>
<dbReference type="Proteomes" id="UP000034164">
    <property type="component" value="Unassembled WGS sequence"/>
</dbReference>
<gene>
    <name evidence="2" type="ORF">EMCG_08108</name>
</gene>
<dbReference type="VEuPathDB" id="FungiDB:EMCG_08108"/>
<proteinExistence type="predicted"/>
<dbReference type="EMBL" id="LCZI01000514">
    <property type="protein sequence ID" value="KKZ66152.1"/>
    <property type="molecule type" value="Genomic_DNA"/>
</dbReference>
<feature type="compositionally biased region" description="Basic and acidic residues" evidence="1">
    <location>
        <begin position="37"/>
        <end position="49"/>
    </location>
</feature>
<feature type="compositionally biased region" description="Basic and acidic residues" evidence="1">
    <location>
        <begin position="58"/>
        <end position="67"/>
    </location>
</feature>
<dbReference type="PANTHER" id="PTHR42345:SF2">
    <property type="entry name" value="HELICASE-LIKE PROTEIN"/>
    <property type="match status" value="1"/>
</dbReference>
<evidence type="ECO:0000256" key="1">
    <source>
        <dbReference type="SAM" id="MobiDB-lite"/>
    </source>
</evidence>
<evidence type="ECO:0000313" key="3">
    <source>
        <dbReference type="Proteomes" id="UP000034164"/>
    </source>
</evidence>
<sequence length="1013" mass="112859">MPLIQGNKSGSGKVGGEGHPGLGGGKYFISGHFGQHHSHEEDASEDKSPNNETQQRLRTQESPRDNPCKASAPTLSSPQLSVPADIQGVHESATHLKDIQDPACPLSEDELKYLFSGAPHFLLEKGHRPRWYPHVIFPWDDSTRIQNLADRKALQHPSFTLSTLHAHIPVSPGGGGIQIYPDALTGKQGSKRPSFDIGVFEVPNMLSSRAKEDGCIGFRNFMELPIVYASKVFQRPFPLPPLDKHLQLTPGPRGKNDPYCDYRLNVTFDRLKLVAEGPSAWKRIGVRNCSMEAITKRLQTLSRLQDQTILLRGESVTLLDKENVANLHRQLFSTFLYPPPNMIHAEQPDSLRFQISTLMQVLTIKGAWVDFSLTEWRTRAGQILWELPPHQDGDFLNNAPEEKNPDTALERKWLLIQIILSAEVLFRADAAAKIVTCSQPKDLPITPRDVYLMNSLRSDMLDWGLIFCRRIFENISFHYWPQAALELPGKQVLQEKPRRTRSVLPAPKIQETHSSDSPWDCTLLPRQPWQQLEALLLFAELLKWPDIENMKHFMKEKLEFAFLQPSNFMHMFASPISTAPLPDNIQPLGKWEMYRRSHSSKLIQLHDRRSSARDSVSYLGGWVSRTWLTGLVMPGEAICDILMSALLENDHDALTRLGPIANLYGAFVYKGQSWWSKACVVGRILASLDESTICMGWISTTVIPLDEAGTPLGDGWLEIETINITKNNTQPRINQGTKVLLDSSPLGAEGDLTATAFSLPLDEANPGPDKDTQVLYENTILSLQHSQDPSILARPRKATASLTFTLTPALAAPTQITLSINYNVSFISSFPCLPPYGCVANFRMSSGSQARNAYHHHRHSSSAENAKDCARSQINGITKKGKPSHRPRLPGHPLHTSSFPYSYIPIHTLPSTPFPPTTTSTPDCLQPDTSLLPAKYLPRTTGRCSKSEGLQRKHTYIIDARGSEHKDLFARSWCAMVGVNAVVGRVGRTCMACCIREARAADVPVVIRVGATG</sequence>
<name>A0A0G2I685_9EURO</name>
<reference evidence="3" key="1">
    <citation type="journal article" date="2015" name="PLoS Genet.">
        <title>The dynamic genome and transcriptome of the human fungal pathogen Blastomyces and close relative Emmonsia.</title>
        <authorList>
            <person name="Munoz J.F."/>
            <person name="Gauthier G.M."/>
            <person name="Desjardins C.A."/>
            <person name="Gallo J.E."/>
            <person name="Holder J."/>
            <person name="Sullivan T.D."/>
            <person name="Marty A.J."/>
            <person name="Carmen J.C."/>
            <person name="Chen Z."/>
            <person name="Ding L."/>
            <person name="Gujja S."/>
            <person name="Magrini V."/>
            <person name="Misas E."/>
            <person name="Mitreva M."/>
            <person name="Priest M."/>
            <person name="Saif S."/>
            <person name="Whiston E.A."/>
            <person name="Young S."/>
            <person name="Zeng Q."/>
            <person name="Goldman W.E."/>
            <person name="Mardis E.R."/>
            <person name="Taylor J.W."/>
            <person name="McEwen J.G."/>
            <person name="Clay O.K."/>
            <person name="Klein B.S."/>
            <person name="Cuomo C.A."/>
        </authorList>
    </citation>
    <scope>NUCLEOTIDE SEQUENCE [LARGE SCALE GENOMIC DNA]</scope>
    <source>
        <strain evidence="3">UAMH 3008</strain>
    </source>
</reference>
<accession>A0A0G2I685</accession>
<evidence type="ECO:0000313" key="2">
    <source>
        <dbReference type="EMBL" id="KKZ66152.1"/>
    </source>
</evidence>
<feature type="compositionally biased region" description="Gly residues" evidence="1">
    <location>
        <begin position="12"/>
        <end position="26"/>
    </location>
</feature>
<feature type="region of interest" description="Disordered" evidence="1">
    <location>
        <begin position="1"/>
        <end position="80"/>
    </location>
</feature>
<comment type="caution">
    <text evidence="2">The sequence shown here is derived from an EMBL/GenBank/DDBJ whole genome shotgun (WGS) entry which is preliminary data.</text>
</comment>
<dbReference type="OrthoDB" id="20872at2759"/>